<dbReference type="STRING" id="1036181.SAMN05421756_10522"/>
<dbReference type="InterPro" id="IPR041916">
    <property type="entry name" value="Anti_sigma_zinc_sf"/>
</dbReference>
<sequence>MNDHDAAGAYVVAALQPEDLDAFERHLARCDRCQTEVARLRETATELGWLAAAPPPPPGLRAAVLSGVATVAQLPPETRPSRERADEDDVVDLGAARRNRVARRTRVLTLLVAAVSVLALALGGVVVSLVGDRPTPTAAAGDAGLLSAPDARIVPASLPGGAHASFVVSRQQNRALFVAHGLPALDGGRTYQLWTVRGSAASPDSLLGGGADVSQWFHGTVADADALAVTVEPAGGSPVPTSPVLVSGTL</sequence>
<dbReference type="EMBL" id="FOFA01000005">
    <property type="protein sequence ID" value="SEQ67995.1"/>
    <property type="molecule type" value="Genomic_DNA"/>
</dbReference>
<gene>
    <name evidence="13" type="ORF">SAMN05421756_10522</name>
</gene>
<evidence type="ECO:0000313" key="13">
    <source>
        <dbReference type="EMBL" id="SEQ67995.1"/>
    </source>
</evidence>
<name>A0A1H9I0L9_9ACTN</name>
<keyword evidence="3" id="KW-1003">Cell membrane</keyword>
<accession>A0A1H9I0L9</accession>
<organism evidence="13 14">
    <name type="scientific">Microlunatus flavus</name>
    <dbReference type="NCBI Taxonomy" id="1036181"/>
    <lineage>
        <taxon>Bacteria</taxon>
        <taxon>Bacillati</taxon>
        <taxon>Actinomycetota</taxon>
        <taxon>Actinomycetes</taxon>
        <taxon>Propionibacteriales</taxon>
        <taxon>Propionibacteriaceae</taxon>
        <taxon>Microlunatus</taxon>
    </lineage>
</organism>
<dbReference type="AlphaFoldDB" id="A0A1H9I0L9"/>
<feature type="transmembrane region" description="Helical" evidence="11">
    <location>
        <begin position="107"/>
        <end position="130"/>
    </location>
</feature>
<evidence type="ECO:0000256" key="2">
    <source>
        <dbReference type="ARBA" id="ARBA00004236"/>
    </source>
</evidence>
<evidence type="ECO:0000256" key="8">
    <source>
        <dbReference type="ARBA" id="ARBA00023163"/>
    </source>
</evidence>
<evidence type="ECO:0000259" key="12">
    <source>
        <dbReference type="Pfam" id="PF10099"/>
    </source>
</evidence>
<keyword evidence="4 11" id="KW-0812">Transmembrane</keyword>
<dbReference type="GO" id="GO:0006417">
    <property type="term" value="P:regulation of translation"/>
    <property type="evidence" value="ECO:0007669"/>
    <property type="project" value="TreeGrafter"/>
</dbReference>
<keyword evidence="6" id="KW-0805">Transcription regulation</keyword>
<evidence type="ECO:0000256" key="3">
    <source>
        <dbReference type="ARBA" id="ARBA00022475"/>
    </source>
</evidence>
<evidence type="ECO:0000256" key="9">
    <source>
        <dbReference type="ARBA" id="ARBA00029829"/>
    </source>
</evidence>
<dbReference type="GO" id="GO:0005886">
    <property type="term" value="C:plasma membrane"/>
    <property type="evidence" value="ECO:0007669"/>
    <property type="project" value="UniProtKB-SubCell"/>
</dbReference>
<feature type="domain" description="Anti-sigma K factor RskA C-terminal" evidence="12">
    <location>
        <begin position="111"/>
        <end position="243"/>
    </location>
</feature>
<protein>
    <recommendedName>
        <fullName evidence="10">Regulator of SigK</fullName>
    </recommendedName>
    <alternativeName>
        <fullName evidence="9">Sigma-K anti-sigma factor RskA</fullName>
    </alternativeName>
</protein>
<dbReference type="PANTHER" id="PTHR37461">
    <property type="entry name" value="ANTI-SIGMA-K FACTOR RSKA"/>
    <property type="match status" value="1"/>
</dbReference>
<evidence type="ECO:0000256" key="4">
    <source>
        <dbReference type="ARBA" id="ARBA00022692"/>
    </source>
</evidence>
<dbReference type="InterPro" id="IPR018764">
    <property type="entry name" value="RskA_C"/>
</dbReference>
<keyword evidence="7 11" id="KW-0472">Membrane</keyword>
<evidence type="ECO:0000256" key="1">
    <source>
        <dbReference type="ARBA" id="ARBA00004167"/>
    </source>
</evidence>
<dbReference type="Pfam" id="PF10099">
    <property type="entry name" value="RskA_C"/>
    <property type="match status" value="1"/>
</dbReference>
<evidence type="ECO:0000256" key="5">
    <source>
        <dbReference type="ARBA" id="ARBA00022989"/>
    </source>
</evidence>
<dbReference type="Proteomes" id="UP000198504">
    <property type="component" value="Unassembled WGS sequence"/>
</dbReference>
<dbReference type="PANTHER" id="PTHR37461:SF1">
    <property type="entry name" value="ANTI-SIGMA-K FACTOR RSKA"/>
    <property type="match status" value="1"/>
</dbReference>
<keyword evidence="14" id="KW-1185">Reference proteome</keyword>
<evidence type="ECO:0000313" key="14">
    <source>
        <dbReference type="Proteomes" id="UP000198504"/>
    </source>
</evidence>
<evidence type="ECO:0000256" key="11">
    <source>
        <dbReference type="SAM" id="Phobius"/>
    </source>
</evidence>
<evidence type="ECO:0000256" key="6">
    <source>
        <dbReference type="ARBA" id="ARBA00023015"/>
    </source>
</evidence>
<dbReference type="GO" id="GO:0016989">
    <property type="term" value="F:sigma factor antagonist activity"/>
    <property type="evidence" value="ECO:0007669"/>
    <property type="project" value="TreeGrafter"/>
</dbReference>
<keyword evidence="8" id="KW-0804">Transcription</keyword>
<dbReference type="OrthoDB" id="153510at2"/>
<dbReference type="RefSeq" id="WP_091180877.1">
    <property type="nucleotide sequence ID" value="NZ_FOFA01000005.1"/>
</dbReference>
<comment type="subcellular location">
    <subcellularLocation>
        <location evidence="2">Cell membrane</location>
    </subcellularLocation>
    <subcellularLocation>
        <location evidence="1">Membrane</location>
        <topology evidence="1">Single-pass membrane protein</topology>
    </subcellularLocation>
</comment>
<evidence type="ECO:0000256" key="10">
    <source>
        <dbReference type="ARBA" id="ARBA00030803"/>
    </source>
</evidence>
<reference evidence="14" key="1">
    <citation type="submission" date="2016-10" db="EMBL/GenBank/DDBJ databases">
        <authorList>
            <person name="Varghese N."/>
            <person name="Submissions S."/>
        </authorList>
    </citation>
    <scope>NUCLEOTIDE SEQUENCE [LARGE SCALE GENOMIC DNA]</scope>
    <source>
        <strain evidence="14">CGMCC 4.6856</strain>
    </source>
</reference>
<proteinExistence type="predicted"/>
<dbReference type="InterPro" id="IPR051474">
    <property type="entry name" value="Anti-sigma-K/W_factor"/>
</dbReference>
<evidence type="ECO:0000256" key="7">
    <source>
        <dbReference type="ARBA" id="ARBA00023136"/>
    </source>
</evidence>
<dbReference type="Gene3D" id="1.10.10.1320">
    <property type="entry name" value="Anti-sigma factor, zinc-finger domain"/>
    <property type="match status" value="1"/>
</dbReference>
<keyword evidence="5 11" id="KW-1133">Transmembrane helix</keyword>